<gene>
    <name evidence="6" type="ORF">URODEC1_LOCUS107798</name>
</gene>
<dbReference type="AlphaFoldDB" id="A0ABC9FPC3"/>
<dbReference type="InterPro" id="IPR002213">
    <property type="entry name" value="UDP_glucos_trans"/>
</dbReference>
<keyword evidence="7" id="KW-1185">Reference proteome</keyword>
<evidence type="ECO:0000313" key="7">
    <source>
        <dbReference type="Proteomes" id="UP001497457"/>
    </source>
</evidence>
<evidence type="ECO:0000256" key="2">
    <source>
        <dbReference type="ARBA" id="ARBA00022676"/>
    </source>
</evidence>
<dbReference type="PANTHER" id="PTHR11926">
    <property type="entry name" value="GLUCOSYL/GLUCURONOSYL TRANSFERASES"/>
    <property type="match status" value="1"/>
</dbReference>
<protein>
    <recommendedName>
        <fullName evidence="5">Glycosyltransferase</fullName>
        <ecNumber evidence="5">2.4.1.-</ecNumber>
    </recommendedName>
</protein>
<dbReference type="Gene3D" id="3.40.50.2000">
    <property type="entry name" value="Glycogen Phosphorylase B"/>
    <property type="match status" value="2"/>
</dbReference>
<dbReference type="EC" id="2.4.1.-" evidence="5"/>
<proteinExistence type="inferred from homology"/>
<evidence type="ECO:0000256" key="4">
    <source>
        <dbReference type="RuleBase" id="RU003718"/>
    </source>
</evidence>
<dbReference type="PANTHER" id="PTHR11926:SF1161">
    <property type="entry name" value="GLYCOSYLTRANSFERASE"/>
    <property type="match status" value="1"/>
</dbReference>
<evidence type="ECO:0000313" key="6">
    <source>
        <dbReference type="EMBL" id="CAL5079825.1"/>
    </source>
</evidence>
<dbReference type="GO" id="GO:0035251">
    <property type="term" value="F:UDP-glucosyltransferase activity"/>
    <property type="evidence" value="ECO:0007669"/>
    <property type="project" value="UniProtKB-ARBA"/>
</dbReference>
<comment type="similarity">
    <text evidence="1 4">Belongs to the UDP-glycosyltransferase family.</text>
</comment>
<dbReference type="SUPFAM" id="SSF53756">
    <property type="entry name" value="UDP-Glycosyltransferase/glycogen phosphorylase"/>
    <property type="match status" value="1"/>
</dbReference>
<evidence type="ECO:0000256" key="5">
    <source>
        <dbReference type="RuleBase" id="RU362057"/>
    </source>
</evidence>
<dbReference type="CDD" id="cd03784">
    <property type="entry name" value="GT1_Gtf-like"/>
    <property type="match status" value="1"/>
</dbReference>
<dbReference type="InterPro" id="IPR035595">
    <property type="entry name" value="UDP_glycos_trans_CS"/>
</dbReference>
<dbReference type="FunFam" id="3.40.50.2000:FF:000065">
    <property type="entry name" value="Glycosyltransferase"/>
    <property type="match status" value="1"/>
</dbReference>
<evidence type="ECO:0000256" key="1">
    <source>
        <dbReference type="ARBA" id="ARBA00009995"/>
    </source>
</evidence>
<keyword evidence="2 4" id="KW-0328">Glycosyltransferase</keyword>
<reference evidence="6" key="1">
    <citation type="submission" date="2024-10" db="EMBL/GenBank/DDBJ databases">
        <authorList>
            <person name="Ryan C."/>
        </authorList>
    </citation>
    <scope>NUCLEOTIDE SEQUENCE [LARGE SCALE GENOMIC DNA]</scope>
</reference>
<keyword evidence="3 4" id="KW-0808">Transferase</keyword>
<dbReference type="Proteomes" id="UP001497457">
    <property type="component" value="Chromosome 7b"/>
</dbReference>
<dbReference type="EMBL" id="OZ075117">
    <property type="protein sequence ID" value="CAL5079825.1"/>
    <property type="molecule type" value="Genomic_DNA"/>
</dbReference>
<name>A0ABC9FPC3_9POAL</name>
<accession>A0ABC9FPC3</accession>
<organism evidence="6 7">
    <name type="scientific">Urochloa decumbens</name>
    <dbReference type="NCBI Taxonomy" id="240449"/>
    <lineage>
        <taxon>Eukaryota</taxon>
        <taxon>Viridiplantae</taxon>
        <taxon>Streptophyta</taxon>
        <taxon>Embryophyta</taxon>
        <taxon>Tracheophyta</taxon>
        <taxon>Spermatophyta</taxon>
        <taxon>Magnoliopsida</taxon>
        <taxon>Liliopsida</taxon>
        <taxon>Poales</taxon>
        <taxon>Poaceae</taxon>
        <taxon>PACMAD clade</taxon>
        <taxon>Panicoideae</taxon>
        <taxon>Panicodae</taxon>
        <taxon>Paniceae</taxon>
        <taxon>Melinidinae</taxon>
        <taxon>Urochloa</taxon>
    </lineage>
</organism>
<sequence length="478" mass="50456">MGSTPPAMDGKPPPAPPPHVVLVPFPAHGHVAPHVQLGRVLRARGVHVTLVHTELHHRRRLLARSAGDGAAATDDGGLDVEIIPDGLSIDDPPRSLRALHEALERNCLEPFTALLRDMMLRRSPPVSCVVADTPMPFAATAARAAGVPDVQFFTASAAGLMGYLQFPELLARGVIPLKGNECKSDGSQLDTPLEWVPGMKGMRLRDMPTFCHTADAGDWLLHFHVHQMRVAAGAAAVVLNTFVDMERDVVDALRPLFPPVYTVGPLAAITSSSPAATGGDDASVMAWLDGKAARSVVYLSFGSHASMGGARLREIAAGLARCGSPYLWVLRPDMAAEVAAAGVGGDGLVVPWCAQEAVLGHPAVGLFVTHCGWNSILESVAAGVPVLGCPVLSEQTTNCRQACTAWGVGGGELPEGGGGEEVAAMVREMMRGRKGEEAREKTMEWKRLAEASAKEGGSSYDNIGRFVDDVLLKGKRSD</sequence>
<evidence type="ECO:0000256" key="3">
    <source>
        <dbReference type="ARBA" id="ARBA00022679"/>
    </source>
</evidence>
<dbReference type="Pfam" id="PF00201">
    <property type="entry name" value="UDPGT"/>
    <property type="match status" value="1"/>
</dbReference>
<dbReference type="PROSITE" id="PS00375">
    <property type="entry name" value="UDPGT"/>
    <property type="match status" value="1"/>
</dbReference>